<sequence length="133" mass="13510">MVAGIAAAVFLLVGVLGFVPFATADYGTLAWAGPESHALLLGVFRVSVLHNVVHLLFGLAGLAAAAFPAAARGYLFGGGAVYLVLCVYGMVVAPDSAANIVPVNAADNWLHLILGVGMIGLGFVVKPGRGLRP</sequence>
<protein>
    <submittedName>
        <fullName evidence="2">Membrane protein</fullName>
    </submittedName>
</protein>
<keyword evidence="1" id="KW-0812">Transmembrane</keyword>
<dbReference type="AlphaFoldDB" id="A0A0C2JTP6"/>
<proteinExistence type="predicted"/>
<reference evidence="3" key="1">
    <citation type="journal article" date="2015" name="Chem. Biol.">
        <title>Structure, bioactivity, and resistance mechanism of streptomonomicin, an unusual lasso Peptide from an understudied halophilic actinomycete.</title>
        <authorList>
            <person name="Metelev M."/>
            <person name="Tietz J.I."/>
            <person name="Melby J.O."/>
            <person name="Blair P.M."/>
            <person name="Zhu L."/>
            <person name="Livnat I."/>
            <person name="Severinov K."/>
            <person name="Mitchell D.A."/>
        </authorList>
    </citation>
    <scope>NUCLEOTIDE SEQUENCE [LARGE SCALE GENOMIC DNA]</scope>
    <source>
        <strain evidence="3">YIM 90003</strain>
    </source>
</reference>
<comment type="caution">
    <text evidence="2">The sequence shown here is derived from an EMBL/GenBank/DDBJ whole genome shotgun (WGS) entry which is preliminary data.</text>
</comment>
<evidence type="ECO:0000256" key="1">
    <source>
        <dbReference type="SAM" id="Phobius"/>
    </source>
</evidence>
<evidence type="ECO:0000313" key="2">
    <source>
        <dbReference type="EMBL" id="KII00273.1"/>
    </source>
</evidence>
<feature type="transmembrane region" description="Helical" evidence="1">
    <location>
        <begin position="74"/>
        <end position="93"/>
    </location>
</feature>
<keyword evidence="1" id="KW-1133">Transmembrane helix</keyword>
<dbReference type="EMBL" id="JROO01000005">
    <property type="protein sequence ID" value="KII00273.1"/>
    <property type="molecule type" value="Genomic_DNA"/>
</dbReference>
<dbReference type="Pfam" id="PF14325">
    <property type="entry name" value="DUF4383"/>
    <property type="match status" value="1"/>
</dbReference>
<accession>A0A0C2JTP6</accession>
<organism evidence="2 3">
    <name type="scientific">Streptomonospora alba</name>
    <dbReference type="NCBI Taxonomy" id="183763"/>
    <lineage>
        <taxon>Bacteria</taxon>
        <taxon>Bacillati</taxon>
        <taxon>Actinomycetota</taxon>
        <taxon>Actinomycetes</taxon>
        <taxon>Streptosporangiales</taxon>
        <taxon>Nocardiopsidaceae</taxon>
        <taxon>Streptomonospora</taxon>
    </lineage>
</organism>
<gene>
    <name evidence="2" type="ORF">LP52_02845</name>
</gene>
<keyword evidence="3" id="KW-1185">Reference proteome</keyword>
<feature type="transmembrane region" description="Helical" evidence="1">
    <location>
        <begin position="48"/>
        <end position="67"/>
    </location>
</feature>
<keyword evidence="1" id="KW-0472">Membrane</keyword>
<name>A0A0C2JTP6_9ACTN</name>
<dbReference type="Proteomes" id="UP000031675">
    <property type="component" value="Unassembled WGS sequence"/>
</dbReference>
<evidence type="ECO:0000313" key="3">
    <source>
        <dbReference type="Proteomes" id="UP000031675"/>
    </source>
</evidence>
<feature type="transmembrane region" description="Helical" evidence="1">
    <location>
        <begin position="108"/>
        <end position="125"/>
    </location>
</feature>